<keyword evidence="2" id="KW-1185">Reference proteome</keyword>
<organism evidence="1 2">
    <name type="scientific">Mycena rosella</name>
    <name type="common">Pink bonnet</name>
    <name type="synonym">Agaricus rosellus</name>
    <dbReference type="NCBI Taxonomy" id="1033263"/>
    <lineage>
        <taxon>Eukaryota</taxon>
        <taxon>Fungi</taxon>
        <taxon>Dikarya</taxon>
        <taxon>Basidiomycota</taxon>
        <taxon>Agaricomycotina</taxon>
        <taxon>Agaricomycetes</taxon>
        <taxon>Agaricomycetidae</taxon>
        <taxon>Agaricales</taxon>
        <taxon>Marasmiineae</taxon>
        <taxon>Mycenaceae</taxon>
        <taxon>Mycena</taxon>
    </lineage>
</organism>
<comment type="caution">
    <text evidence="1">The sequence shown here is derived from an EMBL/GenBank/DDBJ whole genome shotgun (WGS) entry which is preliminary data.</text>
</comment>
<sequence>MATFSRCGLMAPLPFSFDCVAHAKCPADRSAPVDMEIEDKNAENVAIEAANKTSITQTRVGSLDVGAPLKAMWAYSEDEVAQLIHAPELLAAVGPLPLSLLKVIAQHKTATASLREKERVAKEAAKATPALLGSMRFTHAHEVNPLLRQKVVILTIFLVSVHHKIWIPLHWWTDCLLRKANDNPHIIEKAWSHVEQSASYAAGEKVHIVDITKSAKHFDGEDELRALTPRPLPPRRPERP</sequence>
<evidence type="ECO:0000313" key="2">
    <source>
        <dbReference type="Proteomes" id="UP001221757"/>
    </source>
</evidence>
<evidence type="ECO:0000313" key="1">
    <source>
        <dbReference type="EMBL" id="KAJ7701429.1"/>
    </source>
</evidence>
<protein>
    <submittedName>
        <fullName evidence="1">Uncharacterized protein</fullName>
    </submittedName>
</protein>
<accession>A0AAD7DZA7</accession>
<reference evidence="1" key="1">
    <citation type="submission" date="2023-03" db="EMBL/GenBank/DDBJ databases">
        <title>Massive genome expansion in bonnet fungi (Mycena s.s.) driven by repeated elements and novel gene families across ecological guilds.</title>
        <authorList>
            <consortium name="Lawrence Berkeley National Laboratory"/>
            <person name="Harder C.B."/>
            <person name="Miyauchi S."/>
            <person name="Viragh M."/>
            <person name="Kuo A."/>
            <person name="Thoen E."/>
            <person name="Andreopoulos B."/>
            <person name="Lu D."/>
            <person name="Skrede I."/>
            <person name="Drula E."/>
            <person name="Henrissat B."/>
            <person name="Morin E."/>
            <person name="Kohler A."/>
            <person name="Barry K."/>
            <person name="LaButti K."/>
            <person name="Morin E."/>
            <person name="Salamov A."/>
            <person name="Lipzen A."/>
            <person name="Mereny Z."/>
            <person name="Hegedus B."/>
            <person name="Baldrian P."/>
            <person name="Stursova M."/>
            <person name="Weitz H."/>
            <person name="Taylor A."/>
            <person name="Grigoriev I.V."/>
            <person name="Nagy L.G."/>
            <person name="Martin F."/>
            <person name="Kauserud H."/>
        </authorList>
    </citation>
    <scope>NUCLEOTIDE SEQUENCE</scope>
    <source>
        <strain evidence="1">CBHHK067</strain>
    </source>
</reference>
<dbReference type="AlphaFoldDB" id="A0AAD7DZA7"/>
<dbReference type="Proteomes" id="UP001221757">
    <property type="component" value="Unassembled WGS sequence"/>
</dbReference>
<dbReference type="EMBL" id="JARKIE010000017">
    <property type="protein sequence ID" value="KAJ7701429.1"/>
    <property type="molecule type" value="Genomic_DNA"/>
</dbReference>
<proteinExistence type="predicted"/>
<gene>
    <name evidence="1" type="ORF">B0H17DRAFT_1128226</name>
</gene>
<name>A0AAD7DZA7_MYCRO</name>